<name>A0A066V6F1_TILAU</name>
<proteinExistence type="predicted"/>
<keyword evidence="2" id="KW-0732">Signal</keyword>
<protein>
    <submittedName>
        <fullName evidence="3">Uncharacterized protein</fullName>
    </submittedName>
</protein>
<evidence type="ECO:0000256" key="2">
    <source>
        <dbReference type="SAM" id="SignalP"/>
    </source>
</evidence>
<feature type="chain" id="PRO_5001627861" evidence="2">
    <location>
        <begin position="23"/>
        <end position="183"/>
    </location>
</feature>
<reference evidence="3 4" key="1">
    <citation type="submission" date="2014-05" db="EMBL/GenBank/DDBJ databases">
        <title>Draft genome sequence of a rare smut relative, Tilletiaria anomala UBC 951.</title>
        <authorList>
            <consortium name="DOE Joint Genome Institute"/>
            <person name="Toome M."/>
            <person name="Kuo A."/>
            <person name="Henrissat B."/>
            <person name="Lipzen A."/>
            <person name="Tritt A."/>
            <person name="Yoshinaga Y."/>
            <person name="Zane M."/>
            <person name="Barry K."/>
            <person name="Grigoriev I.V."/>
            <person name="Spatafora J.W."/>
            <person name="Aimea M.C."/>
        </authorList>
    </citation>
    <scope>NUCLEOTIDE SEQUENCE [LARGE SCALE GENOMIC DNA]</scope>
    <source>
        <strain evidence="3 4">UBC 951</strain>
    </source>
</reference>
<evidence type="ECO:0000313" key="3">
    <source>
        <dbReference type="EMBL" id="KDN37322.1"/>
    </source>
</evidence>
<dbReference type="RefSeq" id="XP_013240352.1">
    <property type="nucleotide sequence ID" value="XM_013384898.1"/>
</dbReference>
<dbReference type="AlphaFoldDB" id="A0A066V6F1"/>
<gene>
    <name evidence="3" type="ORF">K437DRAFT_265082</name>
</gene>
<evidence type="ECO:0000313" key="4">
    <source>
        <dbReference type="Proteomes" id="UP000027361"/>
    </source>
</evidence>
<organism evidence="3 4">
    <name type="scientific">Tilletiaria anomala (strain ATCC 24038 / CBS 436.72 / UBC 951)</name>
    <dbReference type="NCBI Taxonomy" id="1037660"/>
    <lineage>
        <taxon>Eukaryota</taxon>
        <taxon>Fungi</taxon>
        <taxon>Dikarya</taxon>
        <taxon>Basidiomycota</taxon>
        <taxon>Ustilaginomycotina</taxon>
        <taxon>Exobasidiomycetes</taxon>
        <taxon>Georgefischeriales</taxon>
        <taxon>Tilletiariaceae</taxon>
        <taxon>Tilletiaria</taxon>
    </lineage>
</organism>
<dbReference type="Proteomes" id="UP000027361">
    <property type="component" value="Unassembled WGS sequence"/>
</dbReference>
<feature type="signal peptide" evidence="2">
    <location>
        <begin position="1"/>
        <end position="22"/>
    </location>
</feature>
<feature type="compositionally biased region" description="Basic and acidic residues" evidence="1">
    <location>
        <begin position="142"/>
        <end position="162"/>
    </location>
</feature>
<dbReference type="InParanoid" id="A0A066V6F1"/>
<feature type="region of interest" description="Disordered" evidence="1">
    <location>
        <begin position="21"/>
        <end position="183"/>
    </location>
</feature>
<feature type="compositionally biased region" description="Basic and acidic residues" evidence="1">
    <location>
        <begin position="26"/>
        <end position="42"/>
    </location>
</feature>
<feature type="compositionally biased region" description="Basic and acidic residues" evidence="1">
    <location>
        <begin position="105"/>
        <end position="121"/>
    </location>
</feature>
<keyword evidence="4" id="KW-1185">Reference proteome</keyword>
<evidence type="ECO:0000256" key="1">
    <source>
        <dbReference type="SAM" id="MobiDB-lite"/>
    </source>
</evidence>
<dbReference type="GeneID" id="25265730"/>
<sequence length="183" mass="19577">MLWSKTTLILTGASLFATVAQATPDSRPRTDSRPDSLLDNRNHGSASQDDFSHTPPGGGPSFKRDDDRDMDIFERSSILREARVPLGAASAVVPGKASLVARRGNNREPARGGEHVHHDGGKGSPSGDDFSHTPQGGGPGYRRGEISAPSREEVDVADEGRETAGPTNRPEVVMRTDVVMPER</sequence>
<accession>A0A066V6F1</accession>
<comment type="caution">
    <text evidence="3">The sequence shown here is derived from an EMBL/GenBank/DDBJ whole genome shotgun (WGS) entry which is preliminary data.</text>
</comment>
<feature type="compositionally biased region" description="Basic and acidic residues" evidence="1">
    <location>
        <begin position="62"/>
        <end position="83"/>
    </location>
</feature>
<dbReference type="HOGENOM" id="CLU_1476132_0_0_1"/>
<dbReference type="EMBL" id="JMSN01000141">
    <property type="protein sequence ID" value="KDN37322.1"/>
    <property type="molecule type" value="Genomic_DNA"/>
</dbReference>